<dbReference type="UniPathway" id="UPA00035">
    <property type="reaction ID" value="UER00043"/>
</dbReference>
<dbReference type="InterPro" id="IPR011060">
    <property type="entry name" value="RibuloseP-bd_barrel"/>
</dbReference>
<protein>
    <recommendedName>
        <fullName evidence="8">Indole-3-glycerol phosphate synthase</fullName>
        <shortName evidence="8">IGPS</shortName>
        <ecNumber evidence="8">4.1.1.48</ecNumber>
    </recommendedName>
</protein>
<dbReference type="EC" id="4.1.1.48" evidence="8"/>
<dbReference type="STRING" id="39841.SAMN05660836_01668"/>
<evidence type="ECO:0000256" key="6">
    <source>
        <dbReference type="ARBA" id="ARBA00023141"/>
    </source>
</evidence>
<dbReference type="PANTHER" id="PTHR22854">
    <property type="entry name" value="TRYPTOPHAN BIOSYNTHESIS PROTEIN"/>
    <property type="match status" value="1"/>
</dbReference>
<comment type="similarity">
    <text evidence="8">Belongs to the TrpC family.</text>
</comment>
<dbReference type="RefSeq" id="WP_093394953.1">
    <property type="nucleotide sequence ID" value="NZ_FOUU01000005.1"/>
</dbReference>
<dbReference type="NCBIfam" id="NF001377">
    <property type="entry name" value="PRK00278.2-4"/>
    <property type="match status" value="1"/>
</dbReference>
<dbReference type="InterPro" id="IPR013785">
    <property type="entry name" value="Aldolase_TIM"/>
</dbReference>
<dbReference type="EMBL" id="FOUU01000005">
    <property type="protein sequence ID" value="SFM84621.1"/>
    <property type="molecule type" value="Genomic_DNA"/>
</dbReference>
<organism evidence="10 11">
    <name type="scientific">Thermodesulforhabdus norvegica</name>
    <dbReference type="NCBI Taxonomy" id="39841"/>
    <lineage>
        <taxon>Bacteria</taxon>
        <taxon>Pseudomonadati</taxon>
        <taxon>Thermodesulfobacteriota</taxon>
        <taxon>Syntrophobacteria</taxon>
        <taxon>Syntrophobacterales</taxon>
        <taxon>Thermodesulforhabdaceae</taxon>
        <taxon>Thermodesulforhabdus</taxon>
    </lineage>
</organism>
<dbReference type="HAMAP" id="MF_00134_B">
    <property type="entry name" value="IGPS_B"/>
    <property type="match status" value="1"/>
</dbReference>
<dbReference type="InterPro" id="IPR013798">
    <property type="entry name" value="Indole-3-glycerol_P_synth_dom"/>
</dbReference>
<dbReference type="CDD" id="cd00331">
    <property type="entry name" value="IGPS"/>
    <property type="match status" value="1"/>
</dbReference>
<name>A0A1I4U728_9BACT</name>
<evidence type="ECO:0000256" key="5">
    <source>
        <dbReference type="ARBA" id="ARBA00022822"/>
    </source>
</evidence>
<dbReference type="OrthoDB" id="9804217at2"/>
<comment type="catalytic activity">
    <reaction evidence="1 8">
        <text>1-(2-carboxyphenylamino)-1-deoxy-D-ribulose 5-phosphate + H(+) = (1S,2R)-1-C-(indol-3-yl)glycerol 3-phosphate + CO2 + H2O</text>
        <dbReference type="Rhea" id="RHEA:23476"/>
        <dbReference type="ChEBI" id="CHEBI:15377"/>
        <dbReference type="ChEBI" id="CHEBI:15378"/>
        <dbReference type="ChEBI" id="CHEBI:16526"/>
        <dbReference type="ChEBI" id="CHEBI:58613"/>
        <dbReference type="ChEBI" id="CHEBI:58866"/>
        <dbReference type="EC" id="4.1.1.48"/>
    </reaction>
</comment>
<keyword evidence="4 8" id="KW-0210">Decarboxylase</keyword>
<dbReference type="Gene3D" id="3.20.20.70">
    <property type="entry name" value="Aldolase class I"/>
    <property type="match status" value="1"/>
</dbReference>
<dbReference type="PANTHER" id="PTHR22854:SF2">
    <property type="entry name" value="INDOLE-3-GLYCEROL-PHOSPHATE SYNTHASE"/>
    <property type="match status" value="1"/>
</dbReference>
<evidence type="ECO:0000256" key="4">
    <source>
        <dbReference type="ARBA" id="ARBA00022793"/>
    </source>
</evidence>
<keyword evidence="3 8" id="KW-0028">Amino-acid biosynthesis</keyword>
<dbReference type="GO" id="GO:0004425">
    <property type="term" value="F:indole-3-glycerol-phosphate synthase activity"/>
    <property type="evidence" value="ECO:0007669"/>
    <property type="project" value="UniProtKB-UniRule"/>
</dbReference>
<evidence type="ECO:0000313" key="10">
    <source>
        <dbReference type="EMBL" id="SFM84621.1"/>
    </source>
</evidence>
<accession>A0A1I4U728</accession>
<dbReference type="FunFam" id="3.20.20.70:FF:000024">
    <property type="entry name" value="Indole-3-glycerol phosphate synthase"/>
    <property type="match status" value="1"/>
</dbReference>
<proteinExistence type="inferred from homology"/>
<gene>
    <name evidence="8" type="primary">trpC</name>
    <name evidence="10" type="ORF">SAMN05660836_01668</name>
</gene>
<dbReference type="GO" id="GO:0000162">
    <property type="term" value="P:L-tryptophan biosynthetic process"/>
    <property type="evidence" value="ECO:0007669"/>
    <property type="project" value="UniProtKB-UniRule"/>
</dbReference>
<dbReference type="AlphaFoldDB" id="A0A1I4U728"/>
<evidence type="ECO:0000256" key="3">
    <source>
        <dbReference type="ARBA" id="ARBA00022605"/>
    </source>
</evidence>
<keyword evidence="5 8" id="KW-0822">Tryptophan biosynthesis</keyword>
<dbReference type="SUPFAM" id="SSF51366">
    <property type="entry name" value="Ribulose-phoshate binding barrel"/>
    <property type="match status" value="1"/>
</dbReference>
<sequence length="267" mass="29679">MREDILRKIVAVKAERLREEKSRIPERHWRELAEKKAGGRSGNFSAALRADPQGSPRIIAEVKRGSPSKGLMRPDLDVVKTVSAYEAGGAAALSVLTERDFFHARDDDFSTARSSTDLPLLRKDFMWDPYQIYQSVAWGADAVLLIVRILSDDQLKDLIDLCRELGVDALVETHDEEEIERAVNSGAYVVGINNRDLKTFEVSVETTVRLAGLVDKKRHLVVCESGIKSPDDIRRVRDAGVHAFLVGEYLVRSGDPVSALRALLVSS</sequence>
<feature type="domain" description="Indole-3-glycerol phosphate synthase" evidence="9">
    <location>
        <begin position="6"/>
        <end position="263"/>
    </location>
</feature>
<dbReference type="InterPro" id="IPR045186">
    <property type="entry name" value="Indole-3-glycerol_P_synth"/>
</dbReference>
<dbReference type="Pfam" id="PF00218">
    <property type="entry name" value="IGPS"/>
    <property type="match status" value="1"/>
</dbReference>
<keyword evidence="7 8" id="KW-0456">Lyase</keyword>
<evidence type="ECO:0000256" key="2">
    <source>
        <dbReference type="ARBA" id="ARBA00004696"/>
    </source>
</evidence>
<dbReference type="Proteomes" id="UP000199611">
    <property type="component" value="Unassembled WGS sequence"/>
</dbReference>
<evidence type="ECO:0000256" key="8">
    <source>
        <dbReference type="HAMAP-Rule" id="MF_00134"/>
    </source>
</evidence>
<evidence type="ECO:0000259" key="9">
    <source>
        <dbReference type="Pfam" id="PF00218"/>
    </source>
</evidence>
<evidence type="ECO:0000256" key="7">
    <source>
        <dbReference type="ARBA" id="ARBA00023239"/>
    </source>
</evidence>
<keyword evidence="11" id="KW-1185">Reference proteome</keyword>
<dbReference type="GO" id="GO:0004640">
    <property type="term" value="F:phosphoribosylanthranilate isomerase activity"/>
    <property type="evidence" value="ECO:0007669"/>
    <property type="project" value="TreeGrafter"/>
</dbReference>
<keyword evidence="6 8" id="KW-0057">Aromatic amino acid biosynthesis</keyword>
<evidence type="ECO:0000313" key="11">
    <source>
        <dbReference type="Proteomes" id="UP000199611"/>
    </source>
</evidence>
<evidence type="ECO:0000256" key="1">
    <source>
        <dbReference type="ARBA" id="ARBA00001633"/>
    </source>
</evidence>
<reference evidence="10 11" key="1">
    <citation type="submission" date="2016-10" db="EMBL/GenBank/DDBJ databases">
        <authorList>
            <person name="de Groot N.N."/>
        </authorList>
    </citation>
    <scope>NUCLEOTIDE SEQUENCE [LARGE SCALE GENOMIC DNA]</scope>
    <source>
        <strain evidence="10 11">DSM 9990</strain>
    </source>
</reference>
<comment type="pathway">
    <text evidence="2 8">Amino-acid biosynthesis; L-tryptophan biosynthesis; L-tryptophan from chorismate: step 4/5.</text>
</comment>